<evidence type="ECO:0000313" key="3">
    <source>
        <dbReference type="Proteomes" id="UP000184498"/>
    </source>
</evidence>
<accession>A0A1M6PXW0</accession>
<sequence>MMIWFRILLFILNIDFIFNSSTEFLLKKKNRLICFYFVNLLPKHTQLMKNKFIISLVFPISILFPALVEPKVSEIHL</sequence>
<evidence type="ECO:0000313" key="2">
    <source>
        <dbReference type="EMBL" id="SHK12742.1"/>
    </source>
</evidence>
<dbReference type="EMBL" id="FRAM01000001">
    <property type="protein sequence ID" value="SHK12742.1"/>
    <property type="molecule type" value="Genomic_DNA"/>
</dbReference>
<keyword evidence="1" id="KW-1133">Transmembrane helix</keyword>
<feature type="transmembrane region" description="Helical" evidence="1">
    <location>
        <begin position="6"/>
        <end position="26"/>
    </location>
</feature>
<name>A0A1M6PXW0_9FLAO</name>
<dbReference type="Proteomes" id="UP000184498">
    <property type="component" value="Unassembled WGS sequence"/>
</dbReference>
<dbReference type="AlphaFoldDB" id="A0A1M6PXW0"/>
<proteinExistence type="predicted"/>
<keyword evidence="3" id="KW-1185">Reference proteome</keyword>
<evidence type="ECO:0000256" key="1">
    <source>
        <dbReference type="SAM" id="Phobius"/>
    </source>
</evidence>
<keyword evidence="1" id="KW-0812">Transmembrane</keyword>
<feature type="transmembrane region" description="Helical" evidence="1">
    <location>
        <begin position="52"/>
        <end position="68"/>
    </location>
</feature>
<organism evidence="2 3">
    <name type="scientific">Epilithonimonas mollis</name>
    <dbReference type="NCBI Taxonomy" id="216903"/>
    <lineage>
        <taxon>Bacteria</taxon>
        <taxon>Pseudomonadati</taxon>
        <taxon>Bacteroidota</taxon>
        <taxon>Flavobacteriia</taxon>
        <taxon>Flavobacteriales</taxon>
        <taxon>Weeksellaceae</taxon>
        <taxon>Chryseobacterium group</taxon>
        <taxon>Epilithonimonas</taxon>
    </lineage>
</organism>
<dbReference type="STRING" id="216903.SAMN05444371_1388"/>
<protein>
    <submittedName>
        <fullName evidence="2">Uncharacterized protein</fullName>
    </submittedName>
</protein>
<reference evidence="3" key="1">
    <citation type="submission" date="2016-11" db="EMBL/GenBank/DDBJ databases">
        <authorList>
            <person name="Varghese N."/>
            <person name="Submissions S."/>
        </authorList>
    </citation>
    <scope>NUCLEOTIDE SEQUENCE [LARGE SCALE GENOMIC DNA]</scope>
    <source>
        <strain evidence="3">DSM 18016</strain>
    </source>
</reference>
<gene>
    <name evidence="2" type="ORF">SAMN05444371_1388</name>
</gene>
<keyword evidence="1" id="KW-0472">Membrane</keyword>